<comment type="caution">
    <text evidence="1">The sequence shown here is derived from an EMBL/GenBank/DDBJ whole genome shotgun (WGS) entry which is preliminary data.</text>
</comment>
<protein>
    <submittedName>
        <fullName evidence="1">Uncharacterized protein</fullName>
    </submittedName>
</protein>
<evidence type="ECO:0000313" key="2">
    <source>
        <dbReference type="Proteomes" id="UP000741360"/>
    </source>
</evidence>
<reference evidence="1" key="1">
    <citation type="submission" date="2020-07" db="EMBL/GenBank/DDBJ databases">
        <title>Huge and variable diversity of episymbiotic CPR bacteria and DPANN archaea in groundwater ecosystems.</title>
        <authorList>
            <person name="He C.Y."/>
            <person name="Keren R."/>
            <person name="Whittaker M."/>
            <person name="Farag I.F."/>
            <person name="Doudna J."/>
            <person name="Cate J.H.D."/>
            <person name="Banfield J.F."/>
        </authorList>
    </citation>
    <scope>NUCLEOTIDE SEQUENCE</scope>
    <source>
        <strain evidence="1">NC_groundwater_717_Ag_S-0.2um_59_8</strain>
    </source>
</reference>
<accession>A0A932GMH1</accession>
<proteinExistence type="predicted"/>
<gene>
    <name evidence="1" type="ORF">HYY65_02055</name>
</gene>
<sequence length="65" mass="7509">MTLQEFYGICDRVEKQETVYLERDDGLKAKVLGTLRGAQSFWVEVWGSGKLEAWHHQEVKGETKP</sequence>
<dbReference type="Proteomes" id="UP000741360">
    <property type="component" value="Unassembled WGS sequence"/>
</dbReference>
<evidence type="ECO:0000313" key="1">
    <source>
        <dbReference type="EMBL" id="MBI3013858.1"/>
    </source>
</evidence>
<dbReference type="EMBL" id="JACPSX010000035">
    <property type="protein sequence ID" value="MBI3013858.1"/>
    <property type="molecule type" value="Genomic_DNA"/>
</dbReference>
<name>A0A932GMH1_UNCTE</name>
<organism evidence="1 2">
    <name type="scientific">Tectimicrobiota bacterium</name>
    <dbReference type="NCBI Taxonomy" id="2528274"/>
    <lineage>
        <taxon>Bacteria</taxon>
        <taxon>Pseudomonadati</taxon>
        <taxon>Nitrospinota/Tectimicrobiota group</taxon>
        <taxon>Candidatus Tectimicrobiota</taxon>
    </lineage>
</organism>
<dbReference type="AlphaFoldDB" id="A0A932GMH1"/>